<evidence type="ECO:0000313" key="1">
    <source>
        <dbReference type="EMBL" id="KAF0546106.1"/>
    </source>
</evidence>
<proteinExistence type="predicted"/>
<dbReference type="AlphaFoldDB" id="A0A8H4AZ68"/>
<gene>
    <name evidence="1" type="ORF">F8M41_001543</name>
</gene>
<dbReference type="SUPFAM" id="SSF52047">
    <property type="entry name" value="RNI-like"/>
    <property type="match status" value="1"/>
</dbReference>
<reference evidence="1 2" key="1">
    <citation type="journal article" date="2019" name="Environ. Microbiol.">
        <title>At the nexus of three kingdoms: the genome of the mycorrhizal fungus Gigaspora margarita provides insights into plant, endobacterial and fungal interactions.</title>
        <authorList>
            <person name="Venice F."/>
            <person name="Ghignone S."/>
            <person name="Salvioli di Fossalunga A."/>
            <person name="Amselem J."/>
            <person name="Novero M."/>
            <person name="Xianan X."/>
            <person name="Sedzielewska Toro K."/>
            <person name="Morin E."/>
            <person name="Lipzen A."/>
            <person name="Grigoriev I.V."/>
            <person name="Henrissat B."/>
            <person name="Martin F.M."/>
            <person name="Bonfante P."/>
        </authorList>
    </citation>
    <scope>NUCLEOTIDE SEQUENCE [LARGE SCALE GENOMIC DNA]</scope>
    <source>
        <strain evidence="1 2">BEG34</strain>
    </source>
</reference>
<dbReference type="OrthoDB" id="120976at2759"/>
<dbReference type="InterPro" id="IPR032675">
    <property type="entry name" value="LRR_dom_sf"/>
</dbReference>
<accession>A0A8H4AZ68</accession>
<name>A0A8H4AZ68_GIGMA</name>
<protein>
    <recommendedName>
        <fullName evidence="3">F-box domain-containing protein</fullName>
    </recommendedName>
</protein>
<dbReference type="EMBL" id="WTPW01000113">
    <property type="protein sequence ID" value="KAF0546106.1"/>
    <property type="molecule type" value="Genomic_DNA"/>
</dbReference>
<comment type="caution">
    <text evidence="1">The sequence shown here is derived from an EMBL/GenBank/DDBJ whole genome shotgun (WGS) entry which is preliminary data.</text>
</comment>
<dbReference type="Gene3D" id="3.80.10.10">
    <property type="entry name" value="Ribonuclease Inhibitor"/>
    <property type="match status" value="1"/>
</dbReference>
<sequence length="280" mass="32183">MITLLPLESYHKVINHFCDDKSIFSCALVNRHLCRFTIPILWNKPGQHFKDERLIEIFLLMLNDEERTLLDPFKITIPNKPAPLFAYTAFINSVTGDLYVGVRSWLNERYGLKYELQDAIKHSLIRMFLRTGKNLKHLYLEGINCDQIMFKNTTVTSVDLSFSGEISHKFKYRAIDGFVTNLDKTSTLTSFNIISDHLEEGFKKLLKVLYENTSLNSFGIYNNRLGNNDDKMLAKFLCRNTTLTSLDLCGRSLSKDIGPKVGKKLAKALCKNKTLKDLKI</sequence>
<evidence type="ECO:0008006" key="3">
    <source>
        <dbReference type="Google" id="ProtNLM"/>
    </source>
</evidence>
<evidence type="ECO:0000313" key="2">
    <source>
        <dbReference type="Proteomes" id="UP000439903"/>
    </source>
</evidence>
<organism evidence="1 2">
    <name type="scientific">Gigaspora margarita</name>
    <dbReference type="NCBI Taxonomy" id="4874"/>
    <lineage>
        <taxon>Eukaryota</taxon>
        <taxon>Fungi</taxon>
        <taxon>Fungi incertae sedis</taxon>
        <taxon>Mucoromycota</taxon>
        <taxon>Glomeromycotina</taxon>
        <taxon>Glomeromycetes</taxon>
        <taxon>Diversisporales</taxon>
        <taxon>Gigasporaceae</taxon>
        <taxon>Gigaspora</taxon>
    </lineage>
</organism>
<keyword evidence="2" id="KW-1185">Reference proteome</keyword>
<dbReference type="Proteomes" id="UP000439903">
    <property type="component" value="Unassembled WGS sequence"/>
</dbReference>